<keyword evidence="2" id="KW-1277">Toxin-antitoxin system</keyword>
<comment type="caution">
    <text evidence="3">The sequence shown here is derived from an EMBL/GenBank/DDBJ whole genome shotgun (WGS) entry which is preliminary data.</text>
</comment>
<dbReference type="InterPro" id="IPR007712">
    <property type="entry name" value="RelE/ParE_toxin"/>
</dbReference>
<dbReference type="InterPro" id="IPR051803">
    <property type="entry name" value="TA_system_RelE-like_toxin"/>
</dbReference>
<protein>
    <submittedName>
        <fullName evidence="3">Type II toxin-antitoxin system RelE/ParE family toxin</fullName>
    </submittedName>
</protein>
<dbReference type="AlphaFoldDB" id="A0A323UF69"/>
<dbReference type="Pfam" id="PF05016">
    <property type="entry name" value="ParE_toxin"/>
    <property type="match status" value="1"/>
</dbReference>
<name>A0A323UF69_RHOPL</name>
<evidence type="ECO:0000256" key="1">
    <source>
        <dbReference type="ARBA" id="ARBA00006226"/>
    </source>
</evidence>
<gene>
    <name evidence="3" type="ORF">DNX69_15675</name>
</gene>
<evidence type="ECO:0000313" key="4">
    <source>
        <dbReference type="Proteomes" id="UP000248134"/>
    </source>
</evidence>
<dbReference type="Proteomes" id="UP000248134">
    <property type="component" value="Unassembled WGS sequence"/>
</dbReference>
<dbReference type="EMBL" id="QKQS01000023">
    <property type="protein sequence ID" value="PZA10783.1"/>
    <property type="molecule type" value="Genomic_DNA"/>
</dbReference>
<evidence type="ECO:0000256" key="2">
    <source>
        <dbReference type="ARBA" id="ARBA00022649"/>
    </source>
</evidence>
<dbReference type="InterPro" id="IPR035093">
    <property type="entry name" value="RelE/ParE_toxin_dom_sf"/>
</dbReference>
<evidence type="ECO:0000313" key="3">
    <source>
        <dbReference type="EMBL" id="PZA10783.1"/>
    </source>
</evidence>
<accession>A0A323UF69</accession>
<reference evidence="3 4" key="1">
    <citation type="submission" date="2018-06" db="EMBL/GenBank/DDBJ databases">
        <title>Draft Whole-Genome Sequence of the purple photosynthetic bacterium Rhodospeudomonas palustris XCP.</title>
        <authorList>
            <person name="Rayyan A."/>
            <person name="Meyer T.E."/>
            <person name="Kyndt J.A."/>
        </authorList>
    </citation>
    <scope>NUCLEOTIDE SEQUENCE [LARGE SCALE GENOMIC DNA]</scope>
    <source>
        <strain evidence="3 4">XCP</strain>
    </source>
</reference>
<dbReference type="Gene3D" id="3.30.2310.20">
    <property type="entry name" value="RelE-like"/>
    <property type="match status" value="1"/>
</dbReference>
<comment type="similarity">
    <text evidence="1">Belongs to the RelE toxin family.</text>
</comment>
<sequence length="100" mass="11137">MFLNRRLSPRARAPTSTRSGHFLQLDNEYAADAVIELITQTFDLLTQNPGAGRRRPELSPTVRSFPVGSYLVFYTAEAGAIRIARVLHGRQDITPKDIAP</sequence>
<proteinExistence type="inferred from homology"/>
<organism evidence="3 4">
    <name type="scientific">Rhodopseudomonas palustris</name>
    <dbReference type="NCBI Taxonomy" id="1076"/>
    <lineage>
        <taxon>Bacteria</taxon>
        <taxon>Pseudomonadati</taxon>
        <taxon>Pseudomonadota</taxon>
        <taxon>Alphaproteobacteria</taxon>
        <taxon>Hyphomicrobiales</taxon>
        <taxon>Nitrobacteraceae</taxon>
        <taxon>Rhodopseudomonas</taxon>
    </lineage>
</organism>
<dbReference type="PANTHER" id="PTHR33755">
    <property type="entry name" value="TOXIN PARE1-RELATED"/>
    <property type="match status" value="1"/>
</dbReference>
<dbReference type="OrthoDB" id="5457915at2"/>